<evidence type="ECO:0000313" key="1">
    <source>
        <dbReference type="EMBL" id="CAK9257291.1"/>
    </source>
</evidence>
<dbReference type="Proteomes" id="UP001497444">
    <property type="component" value="Chromosome 10"/>
</dbReference>
<keyword evidence="2" id="KW-1185">Reference proteome</keyword>
<reference evidence="1" key="1">
    <citation type="submission" date="2024-02" db="EMBL/GenBank/DDBJ databases">
        <authorList>
            <consortium name="ELIXIR-Norway"/>
            <consortium name="Elixir Norway"/>
        </authorList>
    </citation>
    <scope>NUCLEOTIDE SEQUENCE</scope>
</reference>
<evidence type="ECO:0000313" key="2">
    <source>
        <dbReference type="Proteomes" id="UP001497444"/>
    </source>
</evidence>
<sequence>MQQQQSSFRKQEAAEDSIMFARCLQMQPASNQTHKLIHSHMNLISSGSPWQQFQNKIQHICSNPTTSTCSDKNTRFPNPELFLQVVSSCLQQISEETVAELLVAPASA</sequence>
<organism evidence="1 2">
    <name type="scientific">Sphagnum jensenii</name>
    <dbReference type="NCBI Taxonomy" id="128206"/>
    <lineage>
        <taxon>Eukaryota</taxon>
        <taxon>Viridiplantae</taxon>
        <taxon>Streptophyta</taxon>
        <taxon>Embryophyta</taxon>
        <taxon>Bryophyta</taxon>
        <taxon>Sphagnophytina</taxon>
        <taxon>Sphagnopsida</taxon>
        <taxon>Sphagnales</taxon>
        <taxon>Sphagnaceae</taxon>
        <taxon>Sphagnum</taxon>
    </lineage>
</organism>
<gene>
    <name evidence="1" type="ORF">CSSPJE1EN1_LOCUS2769</name>
</gene>
<protein>
    <submittedName>
        <fullName evidence="1">Uncharacterized protein</fullName>
    </submittedName>
</protein>
<name>A0ABP0VTZ6_9BRYO</name>
<dbReference type="EMBL" id="OZ020105">
    <property type="protein sequence ID" value="CAK9257291.1"/>
    <property type="molecule type" value="Genomic_DNA"/>
</dbReference>
<accession>A0ABP0VTZ6</accession>
<proteinExistence type="predicted"/>